<reference evidence="4" key="1">
    <citation type="journal article" date="2019" name="Int. J. Syst. Evol. Microbiol.">
        <title>The Global Catalogue of Microorganisms (GCM) 10K type strain sequencing project: providing services to taxonomists for standard genome sequencing and annotation.</title>
        <authorList>
            <consortium name="The Broad Institute Genomics Platform"/>
            <consortium name="The Broad Institute Genome Sequencing Center for Infectious Disease"/>
            <person name="Wu L."/>
            <person name="Ma J."/>
        </authorList>
    </citation>
    <scope>NUCLEOTIDE SEQUENCE [LARGE SCALE GENOMIC DNA]</scope>
    <source>
        <strain evidence="4">JCM 14546</strain>
    </source>
</reference>
<dbReference type="Gene3D" id="3.40.190.170">
    <property type="entry name" value="Bacterial extracellular solute-binding protein, family 7"/>
    <property type="match status" value="1"/>
</dbReference>
<proteinExistence type="predicted"/>
<dbReference type="PANTHER" id="PTHR33376">
    <property type="match status" value="1"/>
</dbReference>
<keyword evidence="1" id="KW-0732">Signal</keyword>
<evidence type="ECO:0000256" key="1">
    <source>
        <dbReference type="ARBA" id="ARBA00022729"/>
    </source>
</evidence>
<gene>
    <name evidence="3" type="ORF">GCM10009755_12780</name>
</gene>
<dbReference type="Pfam" id="PF03480">
    <property type="entry name" value="DctP"/>
    <property type="match status" value="1"/>
</dbReference>
<evidence type="ECO:0000313" key="4">
    <source>
        <dbReference type="Proteomes" id="UP001500755"/>
    </source>
</evidence>
<organism evidence="3 4">
    <name type="scientific">Brevibacterium samyangense</name>
    <dbReference type="NCBI Taxonomy" id="366888"/>
    <lineage>
        <taxon>Bacteria</taxon>
        <taxon>Bacillati</taxon>
        <taxon>Actinomycetota</taxon>
        <taxon>Actinomycetes</taxon>
        <taxon>Micrococcales</taxon>
        <taxon>Brevibacteriaceae</taxon>
        <taxon>Brevibacterium</taxon>
    </lineage>
</organism>
<dbReference type="EMBL" id="BAAANO010000012">
    <property type="protein sequence ID" value="GAA2004719.1"/>
    <property type="molecule type" value="Genomic_DNA"/>
</dbReference>
<keyword evidence="4" id="KW-1185">Reference proteome</keyword>
<evidence type="ECO:0000313" key="3">
    <source>
        <dbReference type="EMBL" id="GAA2004719.1"/>
    </source>
</evidence>
<sequence length="452" mass="47813">MPVSTAPSPTVPPSVPAGSPARRGTPFTRRTRTALGLAAAGITLVAASGCAASVAQNTASVDTGESVPWGAGPEEYRAALADMEPTTLTFQAGTASGESHTGKRELAFAENIEEWSGGKIRVETVFGQAIAPYDEVTEGVADGRIDIGVEIPIYTPTKYPNINALVDLSTSVKGDPYFSEMVTTTAMQEVAWDHGAIISDYEEKGVDVLVPVEFEFSNALLCSEPRTSTEDFAGSMIRVGSKADVAIVKALGAVPVSMHYPETYEALQRNTMDCTFAGLKIAQTYGFYDAAPYVVFPQEKSFVRSPTSMIAGHGFRQLPLAARQMIFDLTMHRYAQHIEASVAFNDDSMEDIAASGGEVLRLEADAEAALEGANAELADRVDGLQSLDGSALASDLEAAVTKWEGIARDAGYAEIHDHADLVGDSAAAVDGMPIAKALYEDVYLDLRPGAGV</sequence>
<protein>
    <recommendedName>
        <fullName evidence="5">TRAP-type C4-dicarboxylate transport system, substrate-binding protein</fullName>
    </recommendedName>
</protein>
<name>A0ABP5ETX4_9MICO</name>
<dbReference type="PANTHER" id="PTHR33376:SF15">
    <property type="entry name" value="BLL6794 PROTEIN"/>
    <property type="match status" value="1"/>
</dbReference>
<dbReference type="Proteomes" id="UP001500755">
    <property type="component" value="Unassembled WGS sequence"/>
</dbReference>
<dbReference type="InterPro" id="IPR018389">
    <property type="entry name" value="DctP_fam"/>
</dbReference>
<feature type="region of interest" description="Disordered" evidence="2">
    <location>
        <begin position="1"/>
        <end position="26"/>
    </location>
</feature>
<accession>A0ABP5ETX4</accession>
<feature type="compositionally biased region" description="Low complexity" evidence="2">
    <location>
        <begin position="16"/>
        <end position="26"/>
    </location>
</feature>
<dbReference type="InterPro" id="IPR038404">
    <property type="entry name" value="TRAP_DctP_sf"/>
</dbReference>
<evidence type="ECO:0008006" key="5">
    <source>
        <dbReference type="Google" id="ProtNLM"/>
    </source>
</evidence>
<evidence type="ECO:0000256" key="2">
    <source>
        <dbReference type="SAM" id="MobiDB-lite"/>
    </source>
</evidence>
<comment type="caution">
    <text evidence="3">The sequence shown here is derived from an EMBL/GenBank/DDBJ whole genome shotgun (WGS) entry which is preliminary data.</text>
</comment>
<dbReference type="RefSeq" id="WP_344308030.1">
    <property type="nucleotide sequence ID" value="NZ_BAAANO010000012.1"/>
</dbReference>